<accession>A0A923FKQ0</accession>
<dbReference type="EMBL" id="JABWQX010000001">
    <property type="protein sequence ID" value="MBC3393952.1"/>
    <property type="molecule type" value="Genomic_DNA"/>
</dbReference>
<dbReference type="AlphaFoldDB" id="A0A923FKQ0"/>
<evidence type="ECO:0000313" key="3">
    <source>
        <dbReference type="Proteomes" id="UP000659438"/>
    </source>
</evidence>
<proteinExistence type="predicted"/>
<reference evidence="2" key="3">
    <citation type="submission" date="2021-06" db="EMBL/GenBank/DDBJ databases">
        <title>Updating the genus Pseudomonas: Description of 43 new species and partition of the Pseudomonas putida group.</title>
        <authorList>
            <person name="Girard L."/>
            <person name="Lood C."/>
            <person name="Vandamme P."/>
            <person name="Rokni-Zadeh H."/>
            <person name="Van Noort V."/>
            <person name="Hofte M."/>
            <person name="Lavigne R."/>
            <person name="De Mot R."/>
        </authorList>
    </citation>
    <scope>NUCLEOTIDE SEQUENCE</scope>
    <source>
        <strain evidence="2">SWRI102</strain>
    </source>
</reference>
<dbReference type="Proteomes" id="UP000659438">
    <property type="component" value="Unassembled WGS sequence"/>
</dbReference>
<evidence type="ECO:0000313" key="2">
    <source>
        <dbReference type="EMBL" id="MBV4551405.1"/>
    </source>
</evidence>
<comment type="caution">
    <text evidence="1">The sequence shown here is derived from an EMBL/GenBank/DDBJ whole genome shotgun (WGS) entry which is preliminary data.</text>
</comment>
<protein>
    <submittedName>
        <fullName evidence="1">Uncharacterized protein</fullName>
    </submittedName>
</protein>
<organism evidence="1">
    <name type="scientific">Pseudomonas marvdashtae</name>
    <dbReference type="NCBI Taxonomy" id="2745500"/>
    <lineage>
        <taxon>Bacteria</taxon>
        <taxon>Pseudomonadati</taxon>
        <taxon>Pseudomonadota</taxon>
        <taxon>Gammaproteobacteria</taxon>
        <taxon>Pseudomonadales</taxon>
        <taxon>Pseudomonadaceae</taxon>
        <taxon>Pseudomonas</taxon>
    </lineage>
</organism>
<reference evidence="1" key="2">
    <citation type="submission" date="2020-07" db="EMBL/GenBank/DDBJ databases">
        <authorList>
            <person name="Lood C."/>
            <person name="Girard L."/>
        </authorList>
    </citation>
    <scope>NUCLEOTIDE SEQUENCE</scope>
    <source>
        <strain evidence="1">SWRI102</strain>
    </source>
</reference>
<dbReference type="EMBL" id="JABWQX020000001">
    <property type="protein sequence ID" value="MBV4551405.1"/>
    <property type="molecule type" value="Genomic_DNA"/>
</dbReference>
<name>A0A923FKQ0_9PSED</name>
<reference evidence="1 3" key="1">
    <citation type="journal article" date="2020" name="Microorganisms">
        <title>Reliable Identification of Environmental Pseudomonas Isolates Using the rpoD Gene.</title>
        <authorList>
            <consortium name="The Broad Institute Genome Sequencing Platform"/>
            <person name="Girard L."/>
            <person name="Lood C."/>
            <person name="Rokni-Zadeh H."/>
            <person name="van Noort V."/>
            <person name="Lavigne R."/>
            <person name="De Mot R."/>
        </authorList>
    </citation>
    <scope>NUCLEOTIDE SEQUENCE</scope>
    <source>
        <strain evidence="1 3">SWRI102</strain>
    </source>
</reference>
<keyword evidence="3" id="KW-1185">Reference proteome</keyword>
<evidence type="ECO:0000313" key="1">
    <source>
        <dbReference type="EMBL" id="MBC3393952.1"/>
    </source>
</evidence>
<gene>
    <name evidence="2" type="ORF">HU742_009690</name>
    <name evidence="1" type="ORF">HU742_01945</name>
</gene>
<sequence>MIDPAWRKAVITVKAYPMMTCGDELLLYWHGLNNEGEPYQHEVRRFVTERQVGHDIVFVVRGDHIAELEGGSLEISYQVVGRQIPAAWASQSLQLEIGDVSPHLLPPIADDAVGGSLDPGRVPEGTSLTVRPYSKMAAGDRLILIASRDSKPLWRDVLDIEAHAVGRTVSFWIEHSLIAPHLGHSLTLSYVVRRGHSVRRAEPLSIRIGPLVRPALQAPRVQELGEGWLDVDVLPGAATVVIDGVGLEAGEWVWFQCNGAGFTVYEREITEATAGQPVVFTVPIDFWQAQRNRSVSVFYQVERLDDVSQRSPDLTFQVR</sequence>